<accession>A0ABD2WRE1</accession>
<reference evidence="1 2" key="1">
    <citation type="journal article" date="2024" name="bioRxiv">
        <title>A reference genome for Trichogramma kaykai: A tiny desert-dwelling parasitoid wasp with competing sex-ratio distorters.</title>
        <authorList>
            <person name="Culotta J."/>
            <person name="Lindsey A.R."/>
        </authorList>
    </citation>
    <scope>NUCLEOTIDE SEQUENCE [LARGE SCALE GENOMIC DNA]</scope>
    <source>
        <strain evidence="1 2">KSX58</strain>
    </source>
</reference>
<protein>
    <recommendedName>
        <fullName evidence="3">DUF4218 domain-containing protein</fullName>
    </recommendedName>
</protein>
<sequence>MAYLRSWMNSKKESADNTESNALNFEISTSKEEKLSSIQQHNNTFLKENLSNTVHALQETLSNEIVESNMMEVTENVEVDTYLNSNIPTPLLQTGLNENVKNNIMEASENIDVDSYSNFKILLQQYCINSNLNHVQIRGLLGILRTHQCYQKLPKDSRTLLKCKRNKLSFTTIGNGVYWHIGLVHTLREHLQFFEKLPDILKLDLNTDGLSLNKSNPYQFWPIQFRITNIVGFKPLIAGICKGPDKPSDINLFFQQLIDEYKDVKRRGGLLINKKKISIIFENFIADAPARALILNHLSHNGTEPCSKCKVSGYKYKNRTMVFPGIDFEKRNDKDYKALVYDDHQKGKKPLFKLDISPTLHTPFEIIHLVYLGLTVKHLEAWINGKYEYTAKLSKLFSEELSQRYLHLNKFCPNDFARRPRSLLKPGKLKATEFRHFLLYASSVVCEEIIPMNQLVHLRHLIIAMRIFCQNNITEEQFLIAETCLKVYVTFAPNLYTLAFVSYNVHAVQHIVDDARLCGNLEKISAFTYENNMPLFKKNIRNHPKPLQQLTNRLQEKQGIQHKMLDKSCSNYSKVSIQHTEGPIPVELTS</sequence>
<evidence type="ECO:0000313" key="1">
    <source>
        <dbReference type="EMBL" id="KAL3395325.1"/>
    </source>
</evidence>
<keyword evidence="2" id="KW-1185">Reference proteome</keyword>
<comment type="caution">
    <text evidence="1">The sequence shown here is derived from an EMBL/GenBank/DDBJ whole genome shotgun (WGS) entry which is preliminary data.</text>
</comment>
<dbReference type="PANTHER" id="PTHR33053">
    <property type="entry name" value="PROTEIN, PUTATIVE-RELATED"/>
    <property type="match status" value="1"/>
</dbReference>
<proteinExistence type="predicted"/>
<gene>
    <name evidence="1" type="ORF">TKK_010595</name>
</gene>
<dbReference type="EMBL" id="JBJJXI010000083">
    <property type="protein sequence ID" value="KAL3395325.1"/>
    <property type="molecule type" value="Genomic_DNA"/>
</dbReference>
<evidence type="ECO:0000313" key="2">
    <source>
        <dbReference type="Proteomes" id="UP001627154"/>
    </source>
</evidence>
<evidence type="ECO:0008006" key="3">
    <source>
        <dbReference type="Google" id="ProtNLM"/>
    </source>
</evidence>
<organism evidence="1 2">
    <name type="scientific">Trichogramma kaykai</name>
    <dbReference type="NCBI Taxonomy" id="54128"/>
    <lineage>
        <taxon>Eukaryota</taxon>
        <taxon>Metazoa</taxon>
        <taxon>Ecdysozoa</taxon>
        <taxon>Arthropoda</taxon>
        <taxon>Hexapoda</taxon>
        <taxon>Insecta</taxon>
        <taxon>Pterygota</taxon>
        <taxon>Neoptera</taxon>
        <taxon>Endopterygota</taxon>
        <taxon>Hymenoptera</taxon>
        <taxon>Apocrita</taxon>
        <taxon>Proctotrupomorpha</taxon>
        <taxon>Chalcidoidea</taxon>
        <taxon>Trichogrammatidae</taxon>
        <taxon>Trichogramma</taxon>
    </lineage>
</organism>
<name>A0ABD2WRE1_9HYME</name>
<dbReference type="Proteomes" id="UP001627154">
    <property type="component" value="Unassembled WGS sequence"/>
</dbReference>
<dbReference type="AlphaFoldDB" id="A0ABD2WRE1"/>